<dbReference type="Proteomes" id="UP000053070">
    <property type="component" value="Unassembled WGS sequence"/>
</dbReference>
<protein>
    <submittedName>
        <fullName evidence="1">Uncharacterized protein</fullName>
    </submittedName>
</protein>
<keyword evidence="2" id="KW-1185">Reference proteome</keyword>
<dbReference type="EMBL" id="LBHC01000001">
    <property type="protein sequence ID" value="KLE33183.1"/>
    <property type="molecule type" value="Genomic_DNA"/>
</dbReference>
<dbReference type="AlphaFoldDB" id="A0A0G9MV67"/>
<gene>
    <name evidence="1" type="ORF">AAW01_04210</name>
</gene>
<comment type="caution">
    <text evidence="1">The sequence shown here is derived from an EMBL/GenBank/DDBJ whole genome shotgun (WGS) entry which is preliminary data.</text>
</comment>
<dbReference type="OrthoDB" id="9994917at2"/>
<reference evidence="1 2" key="1">
    <citation type="submission" date="2015-04" db="EMBL/GenBank/DDBJ databases">
        <title>The draft genome sequence of Erythrobacr gangjinensis K7-2.</title>
        <authorList>
            <person name="Zhuang L."/>
            <person name="Liu Y."/>
            <person name="Shao Z."/>
        </authorList>
    </citation>
    <scope>NUCLEOTIDE SEQUENCE [LARGE SCALE GENOMIC DNA]</scope>
    <source>
        <strain evidence="1 2">K7-2</strain>
    </source>
</reference>
<dbReference type="KEGG" id="egn:BMF35_a2265"/>
<accession>A0A0G9MV67</accession>
<dbReference type="RefSeq" id="WP_047006032.1">
    <property type="nucleotide sequence ID" value="NZ_LBHC01000001.1"/>
</dbReference>
<evidence type="ECO:0000313" key="1">
    <source>
        <dbReference type="EMBL" id="KLE33183.1"/>
    </source>
</evidence>
<evidence type="ECO:0000313" key="2">
    <source>
        <dbReference type="Proteomes" id="UP000053070"/>
    </source>
</evidence>
<sequence length="86" mass="9055">MECNRKTAVLASFGFGIIGAMLCYDEAQPEGSAAPRTAHGMGTIINGLVSTFGPTGAAVFFVIIGIMMAILSAVMCPSARKRKSRW</sequence>
<name>A0A0G9MV67_9SPHN</name>
<organism evidence="1 2">
    <name type="scientific">Aurantiacibacter gangjinensis</name>
    <dbReference type="NCBI Taxonomy" id="502682"/>
    <lineage>
        <taxon>Bacteria</taxon>
        <taxon>Pseudomonadati</taxon>
        <taxon>Pseudomonadota</taxon>
        <taxon>Alphaproteobacteria</taxon>
        <taxon>Sphingomonadales</taxon>
        <taxon>Erythrobacteraceae</taxon>
        <taxon>Aurantiacibacter</taxon>
    </lineage>
</organism>
<dbReference type="PATRIC" id="fig|502682.8.peg.858"/>
<proteinExistence type="predicted"/>